<comment type="caution">
    <text evidence="2">The sequence shown here is derived from an EMBL/GenBank/DDBJ whole genome shotgun (WGS) entry which is preliminary data.</text>
</comment>
<proteinExistence type="predicted"/>
<evidence type="ECO:0000313" key="3">
    <source>
        <dbReference type="Proteomes" id="UP000247781"/>
    </source>
</evidence>
<evidence type="ECO:0000256" key="1">
    <source>
        <dbReference type="SAM" id="MobiDB-lite"/>
    </source>
</evidence>
<feature type="region of interest" description="Disordered" evidence="1">
    <location>
        <begin position="61"/>
        <end position="84"/>
    </location>
</feature>
<accession>A0A318H3V6</accession>
<name>A0A318H3V6_9MYCO</name>
<protein>
    <submittedName>
        <fullName evidence="2">Uncharacterized protein</fullName>
    </submittedName>
</protein>
<sequence length="84" mass="8873">MRWCGDLTEIPTDEGKLQLARAALCVGVAMRGGAVAEVLFHTNQGGEYTGNLFVTACAAPASPSPCDAPARPWTTRSRNRSTPP</sequence>
<keyword evidence="3" id="KW-1185">Reference proteome</keyword>
<dbReference type="AlphaFoldDB" id="A0A318H3V6"/>
<reference evidence="3" key="1">
    <citation type="submission" date="2018-05" db="EMBL/GenBank/DDBJ databases">
        <authorList>
            <person name="Deangelis K."/>
            <person name="Huntemann M."/>
            <person name="Clum A."/>
            <person name="Pillay M."/>
            <person name="Palaniappan K."/>
            <person name="Varghese N."/>
            <person name="Mikhailova N."/>
            <person name="Stamatis D."/>
            <person name="Reddy T."/>
            <person name="Daum C."/>
            <person name="Shapiro N."/>
            <person name="Ivanova N."/>
            <person name="Kyrpides N."/>
            <person name="Woyke T."/>
        </authorList>
    </citation>
    <scope>NUCLEOTIDE SEQUENCE [LARGE SCALE GENOMIC DNA]</scope>
    <source>
        <strain evidence="3">GAS496</strain>
    </source>
</reference>
<organism evidence="2 3">
    <name type="scientific">Mycolicibacterium moriokaense</name>
    <dbReference type="NCBI Taxonomy" id="39691"/>
    <lineage>
        <taxon>Bacteria</taxon>
        <taxon>Bacillati</taxon>
        <taxon>Actinomycetota</taxon>
        <taxon>Actinomycetes</taxon>
        <taxon>Mycobacteriales</taxon>
        <taxon>Mycobacteriaceae</taxon>
        <taxon>Mycolicibacterium</taxon>
    </lineage>
</organism>
<evidence type="ECO:0000313" key="2">
    <source>
        <dbReference type="EMBL" id="PXW98256.1"/>
    </source>
</evidence>
<feature type="compositionally biased region" description="Low complexity" evidence="1">
    <location>
        <begin position="61"/>
        <end position="70"/>
    </location>
</feature>
<gene>
    <name evidence="2" type="ORF">C8E89_14529</name>
</gene>
<reference evidence="2 3" key="2">
    <citation type="submission" date="2018-06" db="EMBL/GenBank/DDBJ databases">
        <title>Sequencing of bacterial isolates from soil warming experiment in Harvard Forest, Massachusetts, USA.</title>
        <authorList>
            <person name="Deangelis K.PhD."/>
        </authorList>
    </citation>
    <scope>NUCLEOTIDE SEQUENCE [LARGE SCALE GENOMIC DNA]</scope>
    <source>
        <strain evidence="2 3">GAS496</strain>
    </source>
</reference>
<dbReference type="EMBL" id="QJJU01000045">
    <property type="protein sequence ID" value="PXW98256.1"/>
    <property type="molecule type" value="Genomic_DNA"/>
</dbReference>
<dbReference type="Proteomes" id="UP000247781">
    <property type="component" value="Unassembled WGS sequence"/>
</dbReference>